<dbReference type="Proteomes" id="UP001199106">
    <property type="component" value="Unassembled WGS sequence"/>
</dbReference>
<evidence type="ECO:0000313" key="3">
    <source>
        <dbReference type="Proteomes" id="UP001199106"/>
    </source>
</evidence>
<feature type="region of interest" description="Disordered" evidence="1">
    <location>
        <begin position="142"/>
        <end position="161"/>
    </location>
</feature>
<comment type="caution">
    <text evidence="2">The sequence shown here is derived from an EMBL/GenBank/DDBJ whole genome shotgun (WGS) entry which is preliminary data.</text>
</comment>
<feature type="compositionally biased region" description="Polar residues" evidence="1">
    <location>
        <begin position="73"/>
        <end position="83"/>
    </location>
</feature>
<name>A0AAD4I6N9_9PLEO</name>
<sequence length="363" mass="40843">MPADHGSLMEAEKRRQEIIREAGYPPPRSTYRGRPRAPFQTDPSQEARTAIPSFTGLGYATANYDQLTNIGTLPSTSFGQPSARQDPVVTGQHQRHNINRLRPVPSRSFLRSAPTPTHHTRIFTTTETPSREQNRDDITAKVYPNFPNEQARPPSPSYYFGLSIVEPESTSIQYQDRSAQHQELHQSDYESDSSHVHSIRQTVGNEYQHNFRNQDRQRIAQTDSESDGDSDGAPDTAQVPNHKSGRSHVHSTRPTIYNIYQQNPRNKDKQRLVRLVPSDGDDDIDGYILRVPDYEFKPVSEGYQAATQFFQRVEPDPHHSEPSVVHKAKSWALDKVASRGDLLAGAVGLRLSKGGTRAECHDG</sequence>
<evidence type="ECO:0000313" key="2">
    <source>
        <dbReference type="EMBL" id="KAG9185606.1"/>
    </source>
</evidence>
<feature type="region of interest" description="Disordered" evidence="1">
    <location>
        <begin position="173"/>
        <end position="254"/>
    </location>
</feature>
<feature type="compositionally biased region" description="Basic and acidic residues" evidence="1">
    <location>
        <begin position="10"/>
        <end position="20"/>
    </location>
</feature>
<organism evidence="2 3">
    <name type="scientific">Alternaria panax</name>
    <dbReference type="NCBI Taxonomy" id="48097"/>
    <lineage>
        <taxon>Eukaryota</taxon>
        <taxon>Fungi</taxon>
        <taxon>Dikarya</taxon>
        <taxon>Ascomycota</taxon>
        <taxon>Pezizomycotina</taxon>
        <taxon>Dothideomycetes</taxon>
        <taxon>Pleosporomycetidae</taxon>
        <taxon>Pleosporales</taxon>
        <taxon>Pleosporineae</taxon>
        <taxon>Pleosporaceae</taxon>
        <taxon>Alternaria</taxon>
        <taxon>Alternaria sect. Panax</taxon>
    </lineage>
</organism>
<reference evidence="2" key="1">
    <citation type="submission" date="2021-07" db="EMBL/GenBank/DDBJ databases">
        <title>Genome Resource of American Ginseng Black Spot Pathogen Alternaria panax.</title>
        <authorList>
            <person name="Qiu C."/>
            <person name="Wang W."/>
            <person name="Liu Z."/>
        </authorList>
    </citation>
    <scope>NUCLEOTIDE SEQUENCE</scope>
    <source>
        <strain evidence="2">BNCC115425</strain>
    </source>
</reference>
<feature type="region of interest" description="Disordered" evidence="1">
    <location>
        <begin position="1"/>
        <end position="50"/>
    </location>
</feature>
<proteinExistence type="predicted"/>
<accession>A0AAD4I6N9</accession>
<dbReference type="EMBL" id="JAANER010000010">
    <property type="protein sequence ID" value="KAG9185606.1"/>
    <property type="molecule type" value="Genomic_DNA"/>
</dbReference>
<feature type="compositionally biased region" description="Polar residues" evidence="1">
    <location>
        <begin position="199"/>
        <end position="211"/>
    </location>
</feature>
<gene>
    <name evidence="2" type="ORF">G6011_06937</name>
</gene>
<feature type="region of interest" description="Disordered" evidence="1">
    <location>
        <begin position="73"/>
        <end position="136"/>
    </location>
</feature>
<feature type="compositionally biased region" description="Low complexity" evidence="1">
    <location>
        <begin position="114"/>
        <end position="128"/>
    </location>
</feature>
<dbReference type="AlphaFoldDB" id="A0AAD4I6N9"/>
<protein>
    <submittedName>
        <fullName evidence="2">Uncharacterized protein</fullName>
    </submittedName>
</protein>
<evidence type="ECO:0000256" key="1">
    <source>
        <dbReference type="SAM" id="MobiDB-lite"/>
    </source>
</evidence>
<keyword evidence="3" id="KW-1185">Reference proteome</keyword>
<feature type="compositionally biased region" description="Basic and acidic residues" evidence="1">
    <location>
        <begin position="178"/>
        <end position="195"/>
    </location>
</feature>